<dbReference type="EMBL" id="KN834771">
    <property type="protein sequence ID" value="KIK61439.1"/>
    <property type="molecule type" value="Genomic_DNA"/>
</dbReference>
<gene>
    <name evidence="1" type="ORF">GYMLUDRAFT_43012</name>
</gene>
<reference evidence="1 2" key="1">
    <citation type="submission" date="2014-04" db="EMBL/GenBank/DDBJ databases">
        <title>Evolutionary Origins and Diversification of the Mycorrhizal Mutualists.</title>
        <authorList>
            <consortium name="DOE Joint Genome Institute"/>
            <consortium name="Mycorrhizal Genomics Consortium"/>
            <person name="Kohler A."/>
            <person name="Kuo A."/>
            <person name="Nagy L.G."/>
            <person name="Floudas D."/>
            <person name="Copeland A."/>
            <person name="Barry K.W."/>
            <person name="Cichocki N."/>
            <person name="Veneault-Fourrey C."/>
            <person name="LaButti K."/>
            <person name="Lindquist E.A."/>
            <person name="Lipzen A."/>
            <person name="Lundell T."/>
            <person name="Morin E."/>
            <person name="Murat C."/>
            <person name="Riley R."/>
            <person name="Ohm R."/>
            <person name="Sun H."/>
            <person name="Tunlid A."/>
            <person name="Henrissat B."/>
            <person name="Grigoriev I.V."/>
            <person name="Hibbett D.S."/>
            <person name="Martin F."/>
        </authorList>
    </citation>
    <scope>NUCLEOTIDE SEQUENCE [LARGE SCALE GENOMIC DNA]</scope>
    <source>
        <strain evidence="1 2">FD-317 M1</strain>
    </source>
</reference>
<name>A0A0D0CFT4_9AGAR</name>
<evidence type="ECO:0000313" key="1">
    <source>
        <dbReference type="EMBL" id="KIK61439.1"/>
    </source>
</evidence>
<dbReference type="HOGENOM" id="CLU_2722507_0_0_1"/>
<protein>
    <submittedName>
        <fullName evidence="1">Uncharacterized protein</fullName>
    </submittedName>
</protein>
<evidence type="ECO:0000313" key="2">
    <source>
        <dbReference type="Proteomes" id="UP000053593"/>
    </source>
</evidence>
<dbReference type="Proteomes" id="UP000053593">
    <property type="component" value="Unassembled WGS sequence"/>
</dbReference>
<keyword evidence="2" id="KW-1185">Reference proteome</keyword>
<accession>A0A0D0CFT4</accession>
<sequence>MQLGPASLVPQVYANMQQLPTYSSSSSYVQDMDYSLFPQTNAMEFLNQSAPSSNVNPADFNWNSFLDSLTQN</sequence>
<dbReference type="AlphaFoldDB" id="A0A0D0CFT4"/>
<proteinExistence type="predicted"/>
<organism evidence="1 2">
    <name type="scientific">Collybiopsis luxurians FD-317 M1</name>
    <dbReference type="NCBI Taxonomy" id="944289"/>
    <lineage>
        <taxon>Eukaryota</taxon>
        <taxon>Fungi</taxon>
        <taxon>Dikarya</taxon>
        <taxon>Basidiomycota</taxon>
        <taxon>Agaricomycotina</taxon>
        <taxon>Agaricomycetes</taxon>
        <taxon>Agaricomycetidae</taxon>
        <taxon>Agaricales</taxon>
        <taxon>Marasmiineae</taxon>
        <taxon>Omphalotaceae</taxon>
        <taxon>Collybiopsis</taxon>
        <taxon>Collybiopsis luxurians</taxon>
    </lineage>
</organism>